<protein>
    <recommendedName>
        <fullName evidence="4">DUF3147 family protein</fullName>
    </recommendedName>
</protein>
<dbReference type="InterPro" id="IPR058117">
    <property type="entry name" value="BV97_02767-like"/>
</dbReference>
<evidence type="ECO:0000313" key="2">
    <source>
        <dbReference type="EMBL" id="SCX95414.1"/>
    </source>
</evidence>
<feature type="transmembrane region" description="Helical" evidence="1">
    <location>
        <begin position="87"/>
        <end position="110"/>
    </location>
</feature>
<sequence>MGYYLIKAVITAILVVAISEVAKRSSLVGGILASVPITSVLAMVWLYVDTGDVGKVSALATSVAWLVLPSLVLFVLLPWLLHRGVPFPLGLVMAIAATALAYGGMVLVLARFGIRL</sequence>
<evidence type="ECO:0008006" key="4">
    <source>
        <dbReference type="Google" id="ProtNLM"/>
    </source>
</evidence>
<dbReference type="EMBL" id="FMUN01000002">
    <property type="protein sequence ID" value="SCX95414.1"/>
    <property type="molecule type" value="Genomic_DNA"/>
</dbReference>
<dbReference type="RefSeq" id="WP_054966656.1">
    <property type="nucleotide sequence ID" value="NZ_FMUN01000002.1"/>
</dbReference>
<reference evidence="3" key="1">
    <citation type="submission" date="2016-10" db="EMBL/GenBank/DDBJ databases">
        <authorList>
            <person name="Varghese N."/>
        </authorList>
    </citation>
    <scope>NUCLEOTIDE SEQUENCE [LARGE SCALE GENOMIC DNA]</scope>
    <source>
        <strain evidence="3">HL 19</strain>
    </source>
</reference>
<accession>A0A0P9C3U1</accession>
<keyword evidence="1" id="KW-0812">Transmembrane</keyword>
<keyword evidence="1" id="KW-1133">Transmembrane helix</keyword>
<evidence type="ECO:0000256" key="1">
    <source>
        <dbReference type="SAM" id="Phobius"/>
    </source>
</evidence>
<dbReference type="Proteomes" id="UP000183104">
    <property type="component" value="Unassembled WGS sequence"/>
</dbReference>
<dbReference type="OrthoDB" id="47473at2"/>
<feature type="transmembrane region" description="Helical" evidence="1">
    <location>
        <begin position="60"/>
        <end position="81"/>
    </location>
</feature>
<keyword evidence="3" id="KW-1185">Reference proteome</keyword>
<proteinExistence type="predicted"/>
<name>A0A0P9C3U1_9GAMM</name>
<feature type="transmembrane region" description="Helical" evidence="1">
    <location>
        <begin position="29"/>
        <end position="48"/>
    </location>
</feature>
<dbReference type="NCBIfam" id="NF006749">
    <property type="entry name" value="PRK09272.1-2"/>
    <property type="match status" value="1"/>
</dbReference>
<organism evidence="2 3">
    <name type="scientific">Thiohalorhabdus denitrificans</name>
    <dbReference type="NCBI Taxonomy" id="381306"/>
    <lineage>
        <taxon>Bacteria</taxon>
        <taxon>Pseudomonadati</taxon>
        <taxon>Pseudomonadota</taxon>
        <taxon>Gammaproteobacteria</taxon>
        <taxon>Thiohalorhabdales</taxon>
        <taxon>Thiohalorhabdaceae</taxon>
        <taxon>Thiohalorhabdus</taxon>
    </lineage>
</organism>
<gene>
    <name evidence="2" type="ORF">SAMN05661077_0824</name>
</gene>
<keyword evidence="1" id="KW-0472">Membrane</keyword>
<evidence type="ECO:0000313" key="3">
    <source>
        <dbReference type="Proteomes" id="UP000183104"/>
    </source>
</evidence>
<dbReference type="AlphaFoldDB" id="A0A0P9C3U1"/>